<feature type="region of interest" description="Disordered" evidence="1">
    <location>
        <begin position="176"/>
        <end position="202"/>
    </location>
</feature>
<evidence type="ECO:0000313" key="3">
    <source>
        <dbReference type="EMBL" id="MFC5511097.1"/>
    </source>
</evidence>
<reference evidence="4" key="1">
    <citation type="journal article" date="2019" name="Int. J. Syst. Evol. Microbiol.">
        <title>The Global Catalogue of Microorganisms (GCM) 10K type strain sequencing project: providing services to taxonomists for standard genome sequencing and annotation.</title>
        <authorList>
            <consortium name="The Broad Institute Genomics Platform"/>
            <consortium name="The Broad Institute Genome Sequencing Center for Infectious Disease"/>
            <person name="Wu L."/>
            <person name="Ma J."/>
        </authorList>
    </citation>
    <scope>NUCLEOTIDE SEQUENCE [LARGE SCALE GENOMIC DNA]</scope>
    <source>
        <strain evidence="4">CCUG 38813</strain>
    </source>
</reference>
<dbReference type="Proteomes" id="UP001596031">
    <property type="component" value="Unassembled WGS sequence"/>
</dbReference>
<keyword evidence="4" id="KW-1185">Reference proteome</keyword>
<evidence type="ECO:0000256" key="1">
    <source>
        <dbReference type="SAM" id="MobiDB-lite"/>
    </source>
</evidence>
<evidence type="ECO:0000256" key="2">
    <source>
        <dbReference type="SAM" id="SignalP"/>
    </source>
</evidence>
<sequence>MQKKRILEAFLTSIALVLPCAASAQVATPAAMASATPAAVAAPAAPVQTYTLGQLADMQRDVEFEKQRRALREAKGIEDKPVVAAPVKKKVKAVPKPVVPEGLQVRAIFGVNPDTTIRFYTASGQFEDRRIGETVQGWNVVDVKDEWVTLRKGAVTYPLALQVRSIVVEPAAAAAASEPTPGARNIVQAGALPSPKLASGDR</sequence>
<dbReference type="RefSeq" id="WP_379719326.1">
    <property type="nucleotide sequence ID" value="NZ_JBHSMS010000026.1"/>
</dbReference>
<keyword evidence="2" id="KW-0732">Signal</keyword>
<protein>
    <recommendedName>
        <fullName evidence="5">Type IV pilus biogenesis protein PilP</fullName>
    </recommendedName>
</protein>
<dbReference type="EMBL" id="JBHSMS010000026">
    <property type="protein sequence ID" value="MFC5511097.1"/>
    <property type="molecule type" value="Genomic_DNA"/>
</dbReference>
<feature type="signal peptide" evidence="2">
    <location>
        <begin position="1"/>
        <end position="24"/>
    </location>
</feature>
<organism evidence="3 4">
    <name type="scientific">Massilia jejuensis</name>
    <dbReference type="NCBI Taxonomy" id="648894"/>
    <lineage>
        <taxon>Bacteria</taxon>
        <taxon>Pseudomonadati</taxon>
        <taxon>Pseudomonadota</taxon>
        <taxon>Betaproteobacteria</taxon>
        <taxon>Burkholderiales</taxon>
        <taxon>Oxalobacteraceae</taxon>
        <taxon>Telluria group</taxon>
        <taxon>Massilia</taxon>
    </lineage>
</organism>
<accession>A0ABW0PHT9</accession>
<proteinExistence type="predicted"/>
<name>A0ABW0PHT9_9BURK</name>
<gene>
    <name evidence="3" type="ORF">ACFPOU_08150</name>
</gene>
<evidence type="ECO:0008006" key="5">
    <source>
        <dbReference type="Google" id="ProtNLM"/>
    </source>
</evidence>
<feature type="chain" id="PRO_5046203174" description="Type IV pilus biogenesis protein PilP" evidence="2">
    <location>
        <begin position="25"/>
        <end position="202"/>
    </location>
</feature>
<evidence type="ECO:0000313" key="4">
    <source>
        <dbReference type="Proteomes" id="UP001596031"/>
    </source>
</evidence>
<comment type="caution">
    <text evidence="3">The sequence shown here is derived from an EMBL/GenBank/DDBJ whole genome shotgun (WGS) entry which is preliminary data.</text>
</comment>